<evidence type="ECO:0000313" key="3">
    <source>
        <dbReference type="EMBL" id="SMO78565.1"/>
    </source>
</evidence>
<evidence type="ECO:0000259" key="2">
    <source>
        <dbReference type="Pfam" id="PF26470"/>
    </source>
</evidence>
<accession>A0A521E3Y6</accession>
<dbReference type="Proteomes" id="UP000319712">
    <property type="component" value="Unassembled WGS sequence"/>
</dbReference>
<organism evidence="3 4">
    <name type="scientific">Halorubrum cibi</name>
    <dbReference type="NCBI Taxonomy" id="413815"/>
    <lineage>
        <taxon>Archaea</taxon>
        <taxon>Methanobacteriati</taxon>
        <taxon>Methanobacteriota</taxon>
        <taxon>Stenosarchaea group</taxon>
        <taxon>Halobacteria</taxon>
        <taxon>Halobacteriales</taxon>
        <taxon>Haloferacaceae</taxon>
        <taxon>Halorubrum</taxon>
    </lineage>
</organism>
<sequence length="92" mass="9897">MTRVYVPADRPETCPACGEPYESASRHAGGFAVNLLENERYRRVCFHPATTADGEPALDCFHHTHAEVGGCRENESPSGAVAFGTDDGEDGE</sequence>
<dbReference type="InterPro" id="IPR058458">
    <property type="entry name" value="DUF8145"/>
</dbReference>
<evidence type="ECO:0000256" key="1">
    <source>
        <dbReference type="SAM" id="MobiDB-lite"/>
    </source>
</evidence>
<feature type="region of interest" description="Disordered" evidence="1">
    <location>
        <begin position="71"/>
        <end position="92"/>
    </location>
</feature>
<dbReference type="Pfam" id="PF26470">
    <property type="entry name" value="DUF8145"/>
    <property type="match status" value="1"/>
</dbReference>
<dbReference type="AlphaFoldDB" id="A0A521E3Y6"/>
<evidence type="ECO:0000313" key="4">
    <source>
        <dbReference type="Proteomes" id="UP000319712"/>
    </source>
</evidence>
<gene>
    <name evidence="3" type="ORF">SAMN06264867_10923</name>
</gene>
<reference evidence="3 4" key="1">
    <citation type="submission" date="2017-05" db="EMBL/GenBank/DDBJ databases">
        <authorList>
            <person name="Varghese N."/>
            <person name="Submissions S."/>
        </authorList>
    </citation>
    <scope>NUCLEOTIDE SEQUENCE [LARGE SCALE GENOMIC DNA]</scope>
    <source>
        <strain evidence="3 4">DSM 19504</strain>
    </source>
</reference>
<keyword evidence="4" id="KW-1185">Reference proteome</keyword>
<feature type="domain" description="DUF8145" evidence="2">
    <location>
        <begin position="6"/>
        <end position="69"/>
    </location>
</feature>
<name>A0A521E3Y6_9EURY</name>
<dbReference type="EMBL" id="FXTD01000009">
    <property type="protein sequence ID" value="SMO78565.1"/>
    <property type="molecule type" value="Genomic_DNA"/>
</dbReference>
<proteinExistence type="predicted"/>
<protein>
    <recommendedName>
        <fullName evidence="2">DUF8145 domain-containing protein</fullName>
    </recommendedName>
</protein>